<proteinExistence type="predicted"/>
<feature type="region of interest" description="Disordered" evidence="1">
    <location>
        <begin position="142"/>
        <end position="195"/>
    </location>
</feature>
<feature type="compositionally biased region" description="Basic residues" evidence="1">
    <location>
        <begin position="385"/>
        <end position="403"/>
    </location>
</feature>
<sequence>PNGDEVSATLVYDRLDKHCTKGLRLDHELNECLVARAEEKAKKATQEKADEAAGSTVCKEKEPNRDSQYHPANRQRNEGFRFSATYRETSQSRGYTKDGRDYDHHRKPKYQSKIWQERSSLRQSSQARERAKFENMKITRTSREHSNFRQIPEPQTRSFYREVSRRTPENIETVSSASKIHQEASDRGNPLQTTPAYIPDEVLNEARAELRDYMIQYTKSADPTEREARKERFRKAEEQGEMEETAIQMAKTSMSISAERKRRALGEATPERVPATQRLGSGSQQKSVSREENSHELMLNSQERLPVSLRLGPAIPQNTNQEETETFHDTNSSERIPATQRLGPPLASPTDRTKAPVAAIPKRKPGRPPGGKAQEKILQEQGAVQKRRTVAQKKNSPGRRKISSKTTAPA</sequence>
<feature type="compositionally biased region" description="Polar residues" evidence="1">
    <location>
        <begin position="278"/>
        <end position="287"/>
    </location>
</feature>
<feature type="region of interest" description="Disordered" evidence="1">
    <location>
        <begin position="250"/>
        <end position="300"/>
    </location>
</feature>
<name>A0A816TPA4_BRANA</name>
<gene>
    <name evidence="2" type="ORF">DARMORV10_A05P03870.1</name>
</gene>
<dbReference type="Proteomes" id="UP001295469">
    <property type="component" value="Chromosome A05"/>
</dbReference>
<feature type="compositionally biased region" description="Basic and acidic residues" evidence="1">
    <location>
        <begin position="58"/>
        <end position="68"/>
    </location>
</feature>
<protein>
    <submittedName>
        <fullName evidence="2">(rape) hypothetical protein</fullName>
    </submittedName>
</protein>
<feature type="compositionally biased region" description="Polar residues" evidence="1">
    <location>
        <begin position="170"/>
        <end position="179"/>
    </location>
</feature>
<feature type="compositionally biased region" description="Basic and acidic residues" evidence="1">
    <location>
        <begin position="159"/>
        <end position="169"/>
    </location>
</feature>
<accession>A0A816TPA4</accession>
<organism evidence="2">
    <name type="scientific">Brassica napus</name>
    <name type="common">Rape</name>
    <dbReference type="NCBI Taxonomy" id="3708"/>
    <lineage>
        <taxon>Eukaryota</taxon>
        <taxon>Viridiplantae</taxon>
        <taxon>Streptophyta</taxon>
        <taxon>Embryophyta</taxon>
        <taxon>Tracheophyta</taxon>
        <taxon>Spermatophyta</taxon>
        <taxon>Magnoliopsida</taxon>
        <taxon>eudicotyledons</taxon>
        <taxon>Gunneridae</taxon>
        <taxon>Pentapetalae</taxon>
        <taxon>rosids</taxon>
        <taxon>malvids</taxon>
        <taxon>Brassicales</taxon>
        <taxon>Brassicaceae</taxon>
        <taxon>Brassiceae</taxon>
        <taxon>Brassica</taxon>
    </lineage>
</organism>
<feature type="compositionally biased region" description="Basic and acidic residues" evidence="1">
    <location>
        <begin position="39"/>
        <end position="51"/>
    </location>
</feature>
<feature type="compositionally biased region" description="Basic and acidic residues" evidence="1">
    <location>
        <begin position="95"/>
        <end position="104"/>
    </location>
</feature>
<feature type="non-terminal residue" evidence="2">
    <location>
        <position position="410"/>
    </location>
</feature>
<evidence type="ECO:0000256" key="1">
    <source>
        <dbReference type="SAM" id="MobiDB-lite"/>
    </source>
</evidence>
<dbReference type="AlphaFoldDB" id="A0A816TPA4"/>
<reference evidence="2" key="1">
    <citation type="submission" date="2021-01" db="EMBL/GenBank/DDBJ databases">
        <authorList>
            <consortium name="Genoscope - CEA"/>
            <person name="William W."/>
        </authorList>
    </citation>
    <scope>NUCLEOTIDE SEQUENCE</scope>
</reference>
<dbReference type="EMBL" id="HG994359">
    <property type="protein sequence ID" value="CAF2094106.1"/>
    <property type="molecule type" value="Genomic_DNA"/>
</dbReference>
<feature type="non-terminal residue" evidence="2">
    <location>
        <position position="1"/>
    </location>
</feature>
<feature type="region of interest" description="Disordered" evidence="1">
    <location>
        <begin position="39"/>
        <end position="105"/>
    </location>
</feature>
<evidence type="ECO:0000313" key="2">
    <source>
        <dbReference type="EMBL" id="CAF2094106.1"/>
    </source>
</evidence>
<feature type="region of interest" description="Disordered" evidence="1">
    <location>
        <begin position="313"/>
        <end position="410"/>
    </location>
</feature>